<evidence type="ECO:0000313" key="1">
    <source>
        <dbReference type="EMBL" id="OXI42118.1"/>
    </source>
</evidence>
<organism evidence="1 2">
    <name type="scientific">Burkholderia aenigmatica</name>
    <dbReference type="NCBI Taxonomy" id="2015348"/>
    <lineage>
        <taxon>Bacteria</taxon>
        <taxon>Pseudomonadati</taxon>
        <taxon>Pseudomonadota</taxon>
        <taxon>Betaproteobacteria</taxon>
        <taxon>Burkholderiales</taxon>
        <taxon>Burkholderiaceae</taxon>
        <taxon>Burkholderia</taxon>
        <taxon>Burkholderia cepacia complex</taxon>
    </lineage>
</organism>
<dbReference type="InterPro" id="IPR010265">
    <property type="entry name" value="Phage_lambda_TipM"/>
</dbReference>
<reference evidence="2" key="1">
    <citation type="submission" date="2017-06" db="EMBL/GenBank/DDBJ databases">
        <authorList>
            <person name="LiPuma J."/>
            <person name="Spilker T."/>
        </authorList>
    </citation>
    <scope>NUCLEOTIDE SEQUENCE [LARGE SCALE GENOMIC DNA]</scope>
    <source>
        <strain evidence="2">AU17325</strain>
    </source>
</reference>
<dbReference type="OrthoDB" id="8607203at2"/>
<evidence type="ECO:0000313" key="2">
    <source>
        <dbReference type="Proteomes" id="UP000214600"/>
    </source>
</evidence>
<accession>A0A228II56</accession>
<sequence>MTLAYPVFTWPPLLDVTGTTKFDVLVAQFGDGYSQRAPNGINNAADTWPVTFRKDAATIDAIYTFLKATRGASRFEWTPPRRAKGVFICDPQGISRHPEGGNVWTLTATFQEVF</sequence>
<name>A0A228II56_9BURK</name>
<dbReference type="AlphaFoldDB" id="A0A228II56"/>
<dbReference type="Pfam" id="PF05939">
    <property type="entry name" value="Phage_min_tail"/>
    <property type="match status" value="1"/>
</dbReference>
<gene>
    <name evidence="1" type="ORF">CFB84_23025</name>
</gene>
<dbReference type="Proteomes" id="UP000214600">
    <property type="component" value="Unassembled WGS sequence"/>
</dbReference>
<protein>
    <submittedName>
        <fullName evidence="1">Phage tail protein</fullName>
    </submittedName>
</protein>
<comment type="caution">
    <text evidence="1">The sequence shown here is derived from an EMBL/GenBank/DDBJ whole genome shotgun (WGS) entry which is preliminary data.</text>
</comment>
<proteinExistence type="predicted"/>
<dbReference type="EMBL" id="NKFA01000008">
    <property type="protein sequence ID" value="OXI42118.1"/>
    <property type="molecule type" value="Genomic_DNA"/>
</dbReference>
<reference evidence="1 2" key="2">
    <citation type="submission" date="2017-08" db="EMBL/GenBank/DDBJ databases">
        <title>WGS of novel Burkholderia cepaca complex species.</title>
        <authorList>
            <person name="Lipuma J."/>
            <person name="Spilker T."/>
        </authorList>
    </citation>
    <scope>NUCLEOTIDE SEQUENCE [LARGE SCALE GENOMIC DNA]</scope>
    <source>
        <strain evidence="1 2">AU17325</strain>
    </source>
</reference>